<sequence length="356" mass="40672">MICSHGGNSLIFERFSCSESAPDTLKSLNCIFCLISVIFDQSMEHNVRQQYANKFLNFIEVSNLRCETIICSEKLLDKSINSILSNLLDLEFLCSGTTSTELLEKDQCTFTDCLFKLSLCNRSFVDICKYKELPVVLRALLNSNDDQIKEITFTFIELLVNKFNDDAIKLVCTSGVIGGKHLADVLKKDEFKTWISTLIRGFKYFKSVNFECLEKYMELSIQGQEFIDISASAISIICVLINRNIKHIKTLQFPVVEGENHEAFSISDMAAELLDLAKTYIVIKQKLIECLPKFWDFFDNSVIIDEYNKGLDILSLALFDRLQPVHTLVLLRTPRFSTYLENCSPCWIKMAQKIVG</sequence>
<evidence type="ECO:0000313" key="1">
    <source>
        <dbReference type="EMBL" id="VDP17056.1"/>
    </source>
</evidence>
<protein>
    <submittedName>
        <fullName evidence="1">Uncharacterized protein</fullName>
    </submittedName>
</protein>
<gene>
    <name evidence="1" type="ORF">SMRZ_LOCUS14927</name>
</gene>
<evidence type="ECO:0000313" key="2">
    <source>
        <dbReference type="Proteomes" id="UP000277204"/>
    </source>
</evidence>
<dbReference type="AlphaFoldDB" id="A0A183MFV2"/>
<accession>A0A183MFV2</accession>
<organism evidence="1 2">
    <name type="scientific">Schistosoma margrebowiei</name>
    <dbReference type="NCBI Taxonomy" id="48269"/>
    <lineage>
        <taxon>Eukaryota</taxon>
        <taxon>Metazoa</taxon>
        <taxon>Spiralia</taxon>
        <taxon>Lophotrochozoa</taxon>
        <taxon>Platyhelminthes</taxon>
        <taxon>Trematoda</taxon>
        <taxon>Digenea</taxon>
        <taxon>Strigeidida</taxon>
        <taxon>Schistosomatoidea</taxon>
        <taxon>Schistosomatidae</taxon>
        <taxon>Schistosoma</taxon>
    </lineage>
</organism>
<keyword evidence="2" id="KW-1185">Reference proteome</keyword>
<proteinExistence type="predicted"/>
<reference evidence="1 2" key="1">
    <citation type="submission" date="2018-11" db="EMBL/GenBank/DDBJ databases">
        <authorList>
            <consortium name="Pathogen Informatics"/>
        </authorList>
    </citation>
    <scope>NUCLEOTIDE SEQUENCE [LARGE SCALE GENOMIC DNA]</scope>
    <source>
        <strain evidence="1 2">Zambia</strain>
    </source>
</reference>
<dbReference type="Proteomes" id="UP000277204">
    <property type="component" value="Unassembled WGS sequence"/>
</dbReference>
<dbReference type="EMBL" id="UZAI01016847">
    <property type="protein sequence ID" value="VDP17056.1"/>
    <property type="molecule type" value="Genomic_DNA"/>
</dbReference>
<name>A0A183MFV2_9TREM</name>